<organism evidence="2 3">
    <name type="scientific">Pedobacter changchengzhani</name>
    <dbReference type="NCBI Taxonomy" id="2529274"/>
    <lineage>
        <taxon>Bacteria</taxon>
        <taxon>Pseudomonadati</taxon>
        <taxon>Bacteroidota</taxon>
        <taxon>Sphingobacteriia</taxon>
        <taxon>Sphingobacteriales</taxon>
        <taxon>Sphingobacteriaceae</taxon>
        <taxon>Pedobacter</taxon>
    </lineage>
</organism>
<keyword evidence="3" id="KW-1185">Reference proteome</keyword>
<sequence>MENAVIISGIISLIALIVFFIMSSNIGKIRDHIKSIDKPIWYNEYTKRKFMKRPNAEILFALQENVWQQIMLKPSVKNYEALKERWANEFISLGAEFPEYPFK</sequence>
<dbReference type="Proteomes" id="UP000295668">
    <property type="component" value="Unassembled WGS sequence"/>
</dbReference>
<evidence type="ECO:0000256" key="1">
    <source>
        <dbReference type="SAM" id="Phobius"/>
    </source>
</evidence>
<keyword evidence="1" id="KW-1133">Transmembrane helix</keyword>
<accession>A0A4R5MPK7</accession>
<feature type="transmembrane region" description="Helical" evidence="1">
    <location>
        <begin position="6"/>
        <end position="26"/>
    </location>
</feature>
<comment type="caution">
    <text evidence="2">The sequence shown here is derived from an EMBL/GenBank/DDBJ whole genome shotgun (WGS) entry which is preliminary data.</text>
</comment>
<name>A0A4R5MPK7_9SPHI</name>
<dbReference type="OrthoDB" id="9897716at2"/>
<evidence type="ECO:0000313" key="2">
    <source>
        <dbReference type="EMBL" id="TDG37752.1"/>
    </source>
</evidence>
<reference evidence="2 3" key="1">
    <citation type="submission" date="2019-02" db="EMBL/GenBank/DDBJ databases">
        <title>Pedobacter sp. nov., a novel speices isolated from soil of pinguins habitat in Antarcitica.</title>
        <authorList>
            <person name="He R.-H."/>
        </authorList>
    </citation>
    <scope>NUCLEOTIDE SEQUENCE [LARGE SCALE GENOMIC DNA]</scope>
    <source>
        <strain evidence="2 3">E01020</strain>
    </source>
</reference>
<protein>
    <submittedName>
        <fullName evidence="2">Uncharacterized protein</fullName>
    </submittedName>
</protein>
<keyword evidence="1" id="KW-0472">Membrane</keyword>
<keyword evidence="1" id="KW-0812">Transmembrane</keyword>
<proteinExistence type="predicted"/>
<dbReference type="EMBL" id="SJCY01000001">
    <property type="protein sequence ID" value="TDG37752.1"/>
    <property type="molecule type" value="Genomic_DNA"/>
</dbReference>
<evidence type="ECO:0000313" key="3">
    <source>
        <dbReference type="Proteomes" id="UP000295668"/>
    </source>
</evidence>
<gene>
    <name evidence="2" type="ORF">EZJ43_01265</name>
</gene>
<dbReference type="RefSeq" id="WP_133260840.1">
    <property type="nucleotide sequence ID" value="NZ_SJCY01000001.1"/>
</dbReference>
<dbReference type="AlphaFoldDB" id="A0A4R5MPK7"/>